<proteinExistence type="predicted"/>
<name>A0A1S0UDN1_LOALO</name>
<dbReference type="AlphaFoldDB" id="A0A1S0UDN1"/>
<organism evidence="1">
    <name type="scientific">Loa loa</name>
    <name type="common">Eye worm</name>
    <name type="synonym">Filaria loa</name>
    <dbReference type="NCBI Taxonomy" id="7209"/>
    <lineage>
        <taxon>Eukaryota</taxon>
        <taxon>Metazoa</taxon>
        <taxon>Ecdysozoa</taxon>
        <taxon>Nematoda</taxon>
        <taxon>Chromadorea</taxon>
        <taxon>Rhabditida</taxon>
        <taxon>Spirurina</taxon>
        <taxon>Spiruromorpha</taxon>
        <taxon>Filarioidea</taxon>
        <taxon>Onchocercidae</taxon>
        <taxon>Loa</taxon>
    </lineage>
</organism>
<dbReference type="RefSeq" id="XP_020304719.1">
    <property type="nucleotide sequence ID" value="XM_020448737.1"/>
</dbReference>
<accession>A0A1S0UDN1</accession>
<dbReference type="KEGG" id="loa:LOAG_13847"/>
<evidence type="ECO:0000313" key="1">
    <source>
        <dbReference type="EMBL" id="EJD73770.1"/>
    </source>
</evidence>
<sequence length="107" mass="12271">MNVTLLRKLSDCFRNVEILHMNEKCSEYGLYCKLHAISHSQSSKCDNKAEEWKETLKMLFEDENIFPKIQNFFVGGGDVSAYSSESYPKLPACKRPLNLLRIYGGMA</sequence>
<dbReference type="InParanoid" id="A0A1S0UDN1"/>
<dbReference type="GeneID" id="9951324"/>
<feature type="non-terminal residue" evidence="1">
    <location>
        <position position="107"/>
    </location>
</feature>
<dbReference type="CTD" id="9951324"/>
<reference evidence="1" key="1">
    <citation type="submission" date="2012-04" db="EMBL/GenBank/DDBJ databases">
        <title>The Genome Sequence of Loa loa.</title>
        <authorList>
            <consortium name="The Broad Institute Genome Sequencing Platform"/>
            <consortium name="Broad Institute Genome Sequencing Center for Infectious Disease"/>
            <person name="Nutman T.B."/>
            <person name="Fink D.L."/>
            <person name="Russ C."/>
            <person name="Young S."/>
            <person name="Zeng Q."/>
            <person name="Gargeya S."/>
            <person name="Alvarado L."/>
            <person name="Berlin A."/>
            <person name="Chapman S.B."/>
            <person name="Chen Z."/>
            <person name="Freedman E."/>
            <person name="Gellesch M."/>
            <person name="Goldberg J."/>
            <person name="Griggs A."/>
            <person name="Gujja S."/>
            <person name="Heilman E.R."/>
            <person name="Heiman D."/>
            <person name="Howarth C."/>
            <person name="Mehta T."/>
            <person name="Neiman D."/>
            <person name="Pearson M."/>
            <person name="Roberts A."/>
            <person name="Saif S."/>
            <person name="Shea T."/>
            <person name="Shenoy N."/>
            <person name="Sisk P."/>
            <person name="Stolte C."/>
            <person name="Sykes S."/>
            <person name="White J."/>
            <person name="Yandava C."/>
            <person name="Haas B."/>
            <person name="Henn M.R."/>
            <person name="Nusbaum C."/>
            <person name="Birren B."/>
        </authorList>
    </citation>
    <scope>NUCLEOTIDE SEQUENCE [LARGE SCALE GENOMIC DNA]</scope>
</reference>
<gene>
    <name evidence="1" type="ORF">LOAG_13847</name>
</gene>
<dbReference type="EMBL" id="JH712628">
    <property type="protein sequence ID" value="EJD73770.1"/>
    <property type="molecule type" value="Genomic_DNA"/>
</dbReference>
<protein>
    <submittedName>
        <fullName evidence="1">Uncharacterized protein</fullName>
    </submittedName>
</protein>